<dbReference type="AlphaFoldDB" id="A0A1I3Y5F6"/>
<sequence>MPVTNDKNMAFIMINKKIASLLCSFLVLLLSFSISSLALAEPINHRLVSVDGNATEILLRLGLGKQIVAADITSQALLPEQVENLGYHRTLSAEGLLQLHPDLVIGSNHMGPEPTISALKKANIPILQLHSPTSLKQLEINIVKLASRVNADSSAQKLIKQIDKRQKSLLKKLPEKKPSMVFLLDIGERGLSQAGTDTTGDSLIQLLGGKNISQFSGYKSISVEALLAVNPDIILVGSRSDSLDSAKKLVERQPLLQHSKAGKNNNIVSVNAATLIAGLSLGALAEAERLADRLY</sequence>
<gene>
    <name evidence="2" type="ORF">SAMN04488079_107146</name>
</gene>
<dbReference type="Gene3D" id="3.40.50.1980">
    <property type="entry name" value="Nitrogenase molybdenum iron protein domain"/>
    <property type="match status" value="2"/>
</dbReference>
<dbReference type="OrthoDB" id="9797736at2"/>
<dbReference type="InterPro" id="IPR050902">
    <property type="entry name" value="ABC_Transporter_SBP"/>
</dbReference>
<protein>
    <submittedName>
        <fullName evidence="2">Iron complex transport system substrate-binding protein</fullName>
    </submittedName>
</protein>
<evidence type="ECO:0000259" key="1">
    <source>
        <dbReference type="PROSITE" id="PS50983"/>
    </source>
</evidence>
<dbReference type="EMBL" id="FOSH01000007">
    <property type="protein sequence ID" value="SFK26950.1"/>
    <property type="molecule type" value="Genomic_DNA"/>
</dbReference>
<dbReference type="STRING" id="45496.SAMN04488079_107146"/>
<evidence type="ECO:0000313" key="3">
    <source>
        <dbReference type="Proteomes" id="UP000198924"/>
    </source>
</evidence>
<accession>A0A1I3Y5F6</accession>
<dbReference type="InterPro" id="IPR002491">
    <property type="entry name" value="ABC_transptr_periplasmic_BD"/>
</dbReference>
<keyword evidence="3" id="KW-1185">Reference proteome</keyword>
<dbReference type="PROSITE" id="PS50983">
    <property type="entry name" value="FE_B12_PBP"/>
    <property type="match status" value="1"/>
</dbReference>
<dbReference type="PANTHER" id="PTHR30535">
    <property type="entry name" value="VITAMIN B12-BINDING PROTEIN"/>
    <property type="match status" value="1"/>
</dbReference>
<dbReference type="PANTHER" id="PTHR30535:SF4">
    <property type="entry name" value="HEMIN-BINDING PERIPLASMIC PROTEIN HMUT"/>
    <property type="match status" value="1"/>
</dbReference>
<proteinExistence type="predicted"/>
<dbReference type="Proteomes" id="UP000198924">
    <property type="component" value="Unassembled WGS sequence"/>
</dbReference>
<name>A0A1I3Y5F6_9GAMM</name>
<reference evidence="3" key="1">
    <citation type="submission" date="2016-10" db="EMBL/GenBank/DDBJ databases">
        <authorList>
            <person name="Varghese N."/>
            <person name="Submissions S."/>
        </authorList>
    </citation>
    <scope>NUCLEOTIDE SEQUENCE [LARGE SCALE GENOMIC DNA]</scope>
    <source>
        <strain evidence="3">DSM 11578</strain>
    </source>
</reference>
<dbReference type="SUPFAM" id="SSF53807">
    <property type="entry name" value="Helical backbone' metal receptor"/>
    <property type="match status" value="1"/>
</dbReference>
<dbReference type="Pfam" id="PF01497">
    <property type="entry name" value="Peripla_BP_2"/>
    <property type="match status" value="1"/>
</dbReference>
<feature type="domain" description="Fe/B12 periplasmic-binding" evidence="1">
    <location>
        <begin position="46"/>
        <end position="295"/>
    </location>
</feature>
<evidence type="ECO:0000313" key="2">
    <source>
        <dbReference type="EMBL" id="SFK26950.1"/>
    </source>
</evidence>
<organism evidence="2 3">
    <name type="scientific">Methylophaga sulfidovorans</name>
    <dbReference type="NCBI Taxonomy" id="45496"/>
    <lineage>
        <taxon>Bacteria</taxon>
        <taxon>Pseudomonadati</taxon>
        <taxon>Pseudomonadota</taxon>
        <taxon>Gammaproteobacteria</taxon>
        <taxon>Thiotrichales</taxon>
        <taxon>Piscirickettsiaceae</taxon>
        <taxon>Methylophaga</taxon>
    </lineage>
</organism>